<accession>A0A816D3J4</accession>
<dbReference type="Proteomes" id="UP000663828">
    <property type="component" value="Unassembled WGS sequence"/>
</dbReference>
<comment type="caution">
    <text evidence="2">The sequence shown here is derived from an EMBL/GenBank/DDBJ whole genome shotgun (WGS) entry which is preliminary data.</text>
</comment>
<dbReference type="Proteomes" id="UP000663852">
    <property type="component" value="Unassembled WGS sequence"/>
</dbReference>
<proteinExistence type="predicted"/>
<organism evidence="2 3">
    <name type="scientific">Adineta ricciae</name>
    <name type="common">Rotifer</name>
    <dbReference type="NCBI Taxonomy" id="249248"/>
    <lineage>
        <taxon>Eukaryota</taxon>
        <taxon>Metazoa</taxon>
        <taxon>Spiralia</taxon>
        <taxon>Gnathifera</taxon>
        <taxon>Rotifera</taxon>
        <taxon>Eurotatoria</taxon>
        <taxon>Bdelloidea</taxon>
        <taxon>Adinetida</taxon>
        <taxon>Adinetidae</taxon>
        <taxon>Adineta</taxon>
    </lineage>
</organism>
<sequence>MNSTPFRLVSVPLTDREPFKLGAHIIQYGGSGEFTSFAIISHPASLLIAYTNTQHLTVFSDTKAPLKYVDPNDHKRVVGQPPYGVLAIYRLEINLQQ</sequence>
<protein>
    <submittedName>
        <fullName evidence="2">Uncharacterized protein</fullName>
    </submittedName>
</protein>
<dbReference type="EMBL" id="CAJNOJ010000980">
    <property type="protein sequence ID" value="CAF1536920.1"/>
    <property type="molecule type" value="Genomic_DNA"/>
</dbReference>
<reference evidence="2" key="1">
    <citation type="submission" date="2021-02" db="EMBL/GenBank/DDBJ databases">
        <authorList>
            <person name="Nowell W R."/>
        </authorList>
    </citation>
    <scope>NUCLEOTIDE SEQUENCE</scope>
</reference>
<evidence type="ECO:0000313" key="1">
    <source>
        <dbReference type="EMBL" id="CAF1536920.1"/>
    </source>
</evidence>
<evidence type="ECO:0000313" key="3">
    <source>
        <dbReference type="Proteomes" id="UP000663828"/>
    </source>
</evidence>
<dbReference type="OrthoDB" id="10289117at2759"/>
<gene>
    <name evidence="1" type="ORF">EDS130_LOCUS45020</name>
    <name evidence="2" type="ORF">XAT740_LOCUS51812</name>
</gene>
<name>A0A816D3J4_ADIRI</name>
<dbReference type="EMBL" id="CAJNOR010008346">
    <property type="protein sequence ID" value="CAF1631974.1"/>
    <property type="molecule type" value="Genomic_DNA"/>
</dbReference>
<keyword evidence="3" id="KW-1185">Reference proteome</keyword>
<dbReference type="AlphaFoldDB" id="A0A816D3J4"/>
<evidence type="ECO:0000313" key="2">
    <source>
        <dbReference type="EMBL" id="CAF1631974.1"/>
    </source>
</evidence>